<dbReference type="Proteomes" id="UP001138672">
    <property type="component" value="Unassembled WGS sequence"/>
</dbReference>
<sequence length="102" mass="11286">MGGTVQIKCPNCGIYNTNADHCSNCGTLLSYKKRRELAHKAQEEKRKERQAAQKAASPSWIESGKNSKYLVVRLGAQFFNGIVVVVMAIGAFFAWLFTFLAA</sequence>
<gene>
    <name evidence="3" type="ORF">J2Z56_002368</name>
    <name evidence="4" type="ORF">J2Z57_003391</name>
</gene>
<protein>
    <submittedName>
        <fullName evidence="3">Ribosomal protein L37E</fullName>
    </submittedName>
</protein>
<keyword evidence="3" id="KW-0689">Ribosomal protein</keyword>
<evidence type="ECO:0000313" key="4">
    <source>
        <dbReference type="EMBL" id="MDQ0336932.1"/>
    </source>
</evidence>
<reference evidence="3" key="1">
    <citation type="submission" date="2021-03" db="EMBL/GenBank/DDBJ databases">
        <title>Genomic Encyclopedia of Type Strains, Phase IV (KMG-IV): sequencing the most valuable type-strain genomes for metagenomic binning, comparative biology and taxonomic classification.</title>
        <authorList>
            <person name="Goeker M."/>
        </authorList>
    </citation>
    <scope>NUCLEOTIDE SEQUENCE</scope>
    <source>
        <strain evidence="3">DSM 15523</strain>
        <strain evidence="4 6">DSM 16476</strain>
    </source>
</reference>
<organism evidence="3 5">
    <name type="scientific">Formosa algae</name>
    <dbReference type="NCBI Taxonomy" id="225843"/>
    <lineage>
        <taxon>Bacteria</taxon>
        <taxon>Pseudomonadati</taxon>
        <taxon>Bacteroidota</taxon>
        <taxon>Flavobacteriia</taxon>
        <taxon>Flavobacteriales</taxon>
        <taxon>Flavobacteriaceae</taxon>
        <taxon>Formosa</taxon>
    </lineage>
</organism>
<keyword evidence="2" id="KW-0812">Transmembrane</keyword>
<keyword evidence="2" id="KW-1133">Transmembrane helix</keyword>
<evidence type="ECO:0000256" key="2">
    <source>
        <dbReference type="SAM" id="Phobius"/>
    </source>
</evidence>
<dbReference type="GO" id="GO:0005840">
    <property type="term" value="C:ribosome"/>
    <property type="evidence" value="ECO:0007669"/>
    <property type="project" value="UniProtKB-KW"/>
</dbReference>
<accession>A0A9X1CCN2</accession>
<dbReference type="InterPro" id="IPR029038">
    <property type="entry name" value="MetRS_Zn"/>
</dbReference>
<name>A0A9X1CCN2_9FLAO</name>
<evidence type="ECO:0000313" key="6">
    <source>
        <dbReference type="Proteomes" id="UP001231587"/>
    </source>
</evidence>
<dbReference type="SUPFAM" id="SSF57770">
    <property type="entry name" value="Methionyl-tRNA synthetase (MetRS), Zn-domain"/>
    <property type="match status" value="1"/>
</dbReference>
<feature type="compositionally biased region" description="Basic and acidic residues" evidence="1">
    <location>
        <begin position="40"/>
        <end position="51"/>
    </location>
</feature>
<dbReference type="Proteomes" id="UP001231587">
    <property type="component" value="Unassembled WGS sequence"/>
</dbReference>
<evidence type="ECO:0000313" key="3">
    <source>
        <dbReference type="EMBL" id="MBP1840440.1"/>
    </source>
</evidence>
<keyword evidence="3" id="KW-0687">Ribonucleoprotein</keyword>
<feature type="region of interest" description="Disordered" evidence="1">
    <location>
        <begin position="40"/>
        <end position="60"/>
    </location>
</feature>
<comment type="caution">
    <text evidence="3">The sequence shown here is derived from an EMBL/GenBank/DDBJ whole genome shotgun (WGS) entry which is preliminary data.</text>
</comment>
<evidence type="ECO:0000313" key="5">
    <source>
        <dbReference type="Proteomes" id="UP001138672"/>
    </source>
</evidence>
<keyword evidence="2" id="KW-0472">Membrane</keyword>
<proteinExistence type="predicted"/>
<feature type="transmembrane region" description="Helical" evidence="2">
    <location>
        <begin position="78"/>
        <end position="101"/>
    </location>
</feature>
<dbReference type="RefSeq" id="WP_057780728.1">
    <property type="nucleotide sequence ID" value="NZ_JAGGJQ010000006.1"/>
</dbReference>
<keyword evidence="6" id="KW-1185">Reference proteome</keyword>
<dbReference type="OrthoDB" id="1144727at2"/>
<evidence type="ECO:0000256" key="1">
    <source>
        <dbReference type="SAM" id="MobiDB-lite"/>
    </source>
</evidence>
<dbReference type="EMBL" id="JAGGJQ010000006">
    <property type="protein sequence ID" value="MBP1840440.1"/>
    <property type="molecule type" value="Genomic_DNA"/>
</dbReference>
<dbReference type="EMBL" id="JAUSUU010000012">
    <property type="protein sequence ID" value="MDQ0336932.1"/>
    <property type="molecule type" value="Genomic_DNA"/>
</dbReference>
<dbReference type="AlphaFoldDB" id="A0A9X1CCN2"/>